<evidence type="ECO:0000256" key="5">
    <source>
        <dbReference type="HAMAP-Rule" id="MF_01609"/>
    </source>
</evidence>
<dbReference type="PANTHER" id="PTHR36510:SF1">
    <property type="entry name" value="GLUTAMATE--CYSTEINE LIGASE 2-RELATED"/>
    <property type="match status" value="1"/>
</dbReference>
<organism evidence="7 8">
    <name type="scientific">Geodermatophilus sabuli</name>
    <dbReference type="NCBI Taxonomy" id="1564158"/>
    <lineage>
        <taxon>Bacteria</taxon>
        <taxon>Bacillati</taxon>
        <taxon>Actinomycetota</taxon>
        <taxon>Actinomycetes</taxon>
        <taxon>Geodermatophilales</taxon>
        <taxon>Geodermatophilaceae</taxon>
        <taxon>Geodermatophilus</taxon>
    </lineage>
</organism>
<dbReference type="Pfam" id="PF04107">
    <property type="entry name" value="GCS2"/>
    <property type="match status" value="1"/>
</dbReference>
<keyword evidence="1 5" id="KW-0436">Ligase</keyword>
<dbReference type="NCBIfam" id="NF010041">
    <property type="entry name" value="PRK13517.1-1"/>
    <property type="match status" value="1"/>
</dbReference>
<dbReference type="AlphaFoldDB" id="A0A7K3VVI2"/>
<evidence type="ECO:0000256" key="3">
    <source>
        <dbReference type="ARBA" id="ARBA00022840"/>
    </source>
</evidence>
<protein>
    <recommendedName>
        <fullName evidence="5">Putative glutamate--cysteine ligase 2</fullName>
        <ecNumber evidence="5">6.3.2.2</ecNumber>
    </recommendedName>
    <alternativeName>
        <fullName evidence="5">Gamma-glutamylcysteine synthetase 2</fullName>
        <shortName evidence="5">GCS 2</shortName>
        <shortName evidence="5">Gamma-GCS 2</shortName>
    </alternativeName>
</protein>
<accession>A0A7K3VVI2</accession>
<dbReference type="SUPFAM" id="SSF55931">
    <property type="entry name" value="Glutamine synthetase/guanido kinase"/>
    <property type="match status" value="1"/>
</dbReference>
<proteinExistence type="inferred from homology"/>
<dbReference type="InterPro" id="IPR011793">
    <property type="entry name" value="YbdK"/>
</dbReference>
<dbReference type="HAMAP" id="MF_01609">
    <property type="entry name" value="Glu_cys_ligase_2"/>
    <property type="match status" value="1"/>
</dbReference>
<evidence type="ECO:0000256" key="1">
    <source>
        <dbReference type="ARBA" id="ARBA00022598"/>
    </source>
</evidence>
<feature type="compositionally biased region" description="Basic and acidic residues" evidence="6">
    <location>
        <begin position="49"/>
        <end position="82"/>
    </location>
</feature>
<keyword evidence="8" id="KW-1185">Reference proteome</keyword>
<evidence type="ECO:0000313" key="8">
    <source>
        <dbReference type="Proteomes" id="UP000470246"/>
    </source>
</evidence>
<sequence>MRGRGTRRAATAPVADHDPVRTVGVEEELLVVDPAGRPVPLGPAALEVASRRGEGETVAEHDRADQQPPDDAARRGIDDGDPRGQLVPELKAQQLEYATRVCADLAEVDDALRHWRRRADAAARAVGARVAALASSPVEVEPVTTPGERYEQMAETFQLTSLEQLTCGCHVHVSVADDEEGVGVLNRIRTWLPVLTALTSNSPFWLGRDSGHASFRSQAWNRWPSAGPNELFADAADYHRLIADLVASETIVDTGMIYFDARLSERWPTVEIRVADVALRAEDAVTLAGLVRALVDTAAGEWRAGTPAPAVRSEVVRVASWRAGRSGLTADLVHPATGRPEPAADVVAALLAHVGPALDAAGDAHRVRDGVAAVLARGTGADLQRRVHRETGDLTAVVRAAVELTQS</sequence>
<dbReference type="GO" id="GO:0004357">
    <property type="term" value="F:glutamate-cysteine ligase activity"/>
    <property type="evidence" value="ECO:0007669"/>
    <property type="project" value="UniProtKB-EC"/>
</dbReference>
<dbReference type="Gene3D" id="3.30.590.20">
    <property type="match status" value="1"/>
</dbReference>
<comment type="catalytic activity">
    <reaction evidence="4 5">
        <text>L-cysteine + L-glutamate + ATP = gamma-L-glutamyl-L-cysteine + ADP + phosphate + H(+)</text>
        <dbReference type="Rhea" id="RHEA:13285"/>
        <dbReference type="ChEBI" id="CHEBI:15378"/>
        <dbReference type="ChEBI" id="CHEBI:29985"/>
        <dbReference type="ChEBI" id="CHEBI:30616"/>
        <dbReference type="ChEBI" id="CHEBI:35235"/>
        <dbReference type="ChEBI" id="CHEBI:43474"/>
        <dbReference type="ChEBI" id="CHEBI:58173"/>
        <dbReference type="ChEBI" id="CHEBI:456216"/>
        <dbReference type="EC" id="6.3.2.2"/>
    </reaction>
</comment>
<dbReference type="PANTHER" id="PTHR36510">
    <property type="entry name" value="GLUTAMATE--CYSTEINE LIGASE 2-RELATED"/>
    <property type="match status" value="1"/>
</dbReference>
<dbReference type="EC" id="6.3.2.2" evidence="5"/>
<dbReference type="Proteomes" id="UP000470246">
    <property type="component" value="Unassembled WGS sequence"/>
</dbReference>
<evidence type="ECO:0000313" key="7">
    <source>
        <dbReference type="EMBL" id="NEK56641.1"/>
    </source>
</evidence>
<comment type="function">
    <text evidence="5">ATP-dependent carboxylate-amine ligase which exhibits weak glutamate--cysteine ligase activity.</text>
</comment>
<dbReference type="InterPro" id="IPR050141">
    <property type="entry name" value="GCL_type2/YbdK_subfam"/>
</dbReference>
<feature type="region of interest" description="Disordered" evidence="6">
    <location>
        <begin position="1"/>
        <end position="21"/>
    </location>
</feature>
<dbReference type="InterPro" id="IPR006336">
    <property type="entry name" value="GCS2"/>
</dbReference>
<name>A0A7K3VVI2_9ACTN</name>
<keyword evidence="3 5" id="KW-0067">ATP-binding</keyword>
<evidence type="ECO:0000256" key="6">
    <source>
        <dbReference type="SAM" id="MobiDB-lite"/>
    </source>
</evidence>
<dbReference type="GO" id="GO:0042398">
    <property type="term" value="P:modified amino acid biosynthetic process"/>
    <property type="evidence" value="ECO:0007669"/>
    <property type="project" value="InterPro"/>
</dbReference>
<dbReference type="NCBIfam" id="TIGR02050">
    <property type="entry name" value="gshA_cyan_rel"/>
    <property type="match status" value="1"/>
</dbReference>
<keyword evidence="2 5" id="KW-0547">Nucleotide-binding</keyword>
<feature type="region of interest" description="Disordered" evidence="6">
    <location>
        <begin position="33"/>
        <end position="85"/>
    </location>
</feature>
<comment type="similarity">
    <text evidence="5">Belongs to the glutamate--cysteine ligase type 2 family. YbdK subfamily.</text>
</comment>
<dbReference type="InterPro" id="IPR014746">
    <property type="entry name" value="Gln_synth/guanido_kin_cat_dom"/>
</dbReference>
<reference evidence="7 8" key="1">
    <citation type="submission" date="2020-02" db="EMBL/GenBank/DDBJ databases">
        <title>Geodermatophilus sabuli CPCC 205279 I12A-02694.</title>
        <authorList>
            <person name="Jiang Z."/>
        </authorList>
    </citation>
    <scope>NUCLEOTIDE SEQUENCE [LARGE SCALE GENOMIC DNA]</scope>
    <source>
        <strain evidence="7 8">I12A-02694</strain>
    </source>
</reference>
<dbReference type="EMBL" id="JAAGWF010000003">
    <property type="protein sequence ID" value="NEK56641.1"/>
    <property type="molecule type" value="Genomic_DNA"/>
</dbReference>
<evidence type="ECO:0000256" key="2">
    <source>
        <dbReference type="ARBA" id="ARBA00022741"/>
    </source>
</evidence>
<evidence type="ECO:0000256" key="4">
    <source>
        <dbReference type="ARBA" id="ARBA00048819"/>
    </source>
</evidence>
<comment type="caution">
    <text evidence="7">The sequence shown here is derived from an EMBL/GenBank/DDBJ whole genome shotgun (WGS) entry which is preliminary data.</text>
</comment>
<gene>
    <name evidence="7" type="ORF">GCU56_01970</name>
</gene>
<dbReference type="GO" id="GO:0005524">
    <property type="term" value="F:ATP binding"/>
    <property type="evidence" value="ECO:0007669"/>
    <property type="project" value="UniProtKB-KW"/>
</dbReference>